<accession>A0ABD0S4U1</accession>
<dbReference type="Proteomes" id="UP001549920">
    <property type="component" value="Unassembled WGS sequence"/>
</dbReference>
<organism evidence="1 4">
    <name type="scientific">Loxostege sticticalis</name>
    <name type="common">Beet webworm moth</name>
    <dbReference type="NCBI Taxonomy" id="481309"/>
    <lineage>
        <taxon>Eukaryota</taxon>
        <taxon>Metazoa</taxon>
        <taxon>Ecdysozoa</taxon>
        <taxon>Arthropoda</taxon>
        <taxon>Hexapoda</taxon>
        <taxon>Insecta</taxon>
        <taxon>Pterygota</taxon>
        <taxon>Neoptera</taxon>
        <taxon>Endopterygota</taxon>
        <taxon>Lepidoptera</taxon>
        <taxon>Glossata</taxon>
        <taxon>Ditrysia</taxon>
        <taxon>Pyraloidea</taxon>
        <taxon>Crambidae</taxon>
        <taxon>Pyraustinae</taxon>
        <taxon>Loxostege</taxon>
    </lineage>
</organism>
<gene>
    <name evidence="2" type="ORF">ABMA27_003693</name>
    <name evidence="1" type="ORF">ABMA28_012574</name>
</gene>
<name>A0ABD0S4U1_LOXSC</name>
<keyword evidence="3" id="KW-1185">Reference proteome</keyword>
<dbReference type="EMBL" id="JBEUOH010000015">
    <property type="protein sequence ID" value="KAL0878615.1"/>
    <property type="molecule type" value="Genomic_DNA"/>
</dbReference>
<dbReference type="AlphaFoldDB" id="A0ABD0S4U1"/>
<evidence type="ECO:0000313" key="1">
    <source>
        <dbReference type="EMBL" id="KAL0808907.1"/>
    </source>
</evidence>
<evidence type="ECO:0000313" key="3">
    <source>
        <dbReference type="Proteomes" id="UP001549920"/>
    </source>
</evidence>
<protein>
    <submittedName>
        <fullName evidence="1">Uncharacterized protein</fullName>
    </submittedName>
</protein>
<dbReference type="EMBL" id="JBEDNZ010000030">
    <property type="protein sequence ID" value="KAL0808907.1"/>
    <property type="molecule type" value="Genomic_DNA"/>
</dbReference>
<sequence>MCSFVPLRLICGEDVIWQNPRPSSTLLCRPIYFKFVNENKLDIKEEMAMVEAEITALKPSVISNNINVKHSMLMTMIDGKIASHLSQTSMQTCDICKAVPSEMNDLKKIKENISSDLYKYGLSTLHAWIRCMECMLHIAYRLEFKKWQARDEASKTMMKNRKLSIQQKFRDQMGLLIDVVKQGAGTTNDGNTARTFFRNPEKTADITGLSPELIQKFAVILRVVSSGQPINTDTFADYAQKTAQLYVELYSWYFMPASVHKLLLHGAEIIKHFSILPIGQLSEEASEARNKDFRKIREHHTRKFSRVATNEDIFNGFITSSDPYLSSIRPVLKKNYKRQVTDEMKLLLLSDNSLDQENVEFVDVTNMVDSDFSEED</sequence>
<evidence type="ECO:0000313" key="4">
    <source>
        <dbReference type="Proteomes" id="UP001549921"/>
    </source>
</evidence>
<comment type="caution">
    <text evidence="1">The sequence shown here is derived from an EMBL/GenBank/DDBJ whole genome shotgun (WGS) entry which is preliminary data.</text>
</comment>
<reference evidence="3 4" key="1">
    <citation type="submission" date="2024-06" db="EMBL/GenBank/DDBJ databases">
        <title>A chromosome-level genome assembly of beet webworm, Loxostege sticticalis.</title>
        <authorList>
            <person name="Zhang Y."/>
        </authorList>
    </citation>
    <scope>NUCLEOTIDE SEQUENCE [LARGE SCALE GENOMIC DNA]</scope>
    <source>
        <strain evidence="2">AQ026</strain>
        <strain evidence="1">AQ028</strain>
        <tissue evidence="1">Male pupae</tissue>
        <tissue evidence="2">Whole body</tissue>
    </source>
</reference>
<dbReference type="Proteomes" id="UP001549921">
    <property type="component" value="Unassembled WGS sequence"/>
</dbReference>
<evidence type="ECO:0000313" key="2">
    <source>
        <dbReference type="EMBL" id="KAL0878615.1"/>
    </source>
</evidence>
<proteinExistence type="predicted"/>